<dbReference type="Pfam" id="PF18967">
    <property type="entry name" value="PycTM"/>
    <property type="match status" value="1"/>
</dbReference>
<keyword evidence="6" id="KW-0051">Antiviral defense</keyword>
<evidence type="ECO:0000313" key="10">
    <source>
        <dbReference type="EMBL" id="MFF3672112.1"/>
    </source>
</evidence>
<accession>A0ABW6T498</accession>
<organism evidence="10 11">
    <name type="scientific">Microtetraspora malaysiensis</name>
    <dbReference type="NCBI Taxonomy" id="161358"/>
    <lineage>
        <taxon>Bacteria</taxon>
        <taxon>Bacillati</taxon>
        <taxon>Actinomycetota</taxon>
        <taxon>Actinomycetes</taxon>
        <taxon>Streptosporangiales</taxon>
        <taxon>Streptosporangiaceae</taxon>
        <taxon>Microtetraspora</taxon>
    </lineage>
</organism>
<evidence type="ECO:0000313" key="11">
    <source>
        <dbReference type="Proteomes" id="UP001602013"/>
    </source>
</evidence>
<feature type="domain" description="Pycsar effector protein" evidence="9">
    <location>
        <begin position="19"/>
        <end position="76"/>
    </location>
</feature>
<keyword evidence="5 8" id="KW-1133">Transmembrane helix</keyword>
<keyword evidence="3 8" id="KW-0812">Transmembrane</keyword>
<comment type="caution">
    <text evidence="10">The sequence shown here is derived from an EMBL/GenBank/DDBJ whole genome shotgun (WGS) entry which is preliminary data.</text>
</comment>
<dbReference type="Proteomes" id="UP001602013">
    <property type="component" value="Unassembled WGS sequence"/>
</dbReference>
<evidence type="ECO:0000256" key="3">
    <source>
        <dbReference type="ARBA" id="ARBA00022692"/>
    </source>
</evidence>
<evidence type="ECO:0000256" key="4">
    <source>
        <dbReference type="ARBA" id="ARBA00022741"/>
    </source>
</evidence>
<name>A0ABW6T498_9ACTN</name>
<dbReference type="InterPro" id="IPR043760">
    <property type="entry name" value="PycTM_dom"/>
</dbReference>
<evidence type="ECO:0000256" key="2">
    <source>
        <dbReference type="ARBA" id="ARBA00022475"/>
    </source>
</evidence>
<evidence type="ECO:0000256" key="5">
    <source>
        <dbReference type="ARBA" id="ARBA00022989"/>
    </source>
</evidence>
<comment type="subcellular location">
    <subcellularLocation>
        <location evidence="1">Cell membrane</location>
    </subcellularLocation>
</comment>
<evidence type="ECO:0000256" key="6">
    <source>
        <dbReference type="ARBA" id="ARBA00023118"/>
    </source>
</evidence>
<protein>
    <submittedName>
        <fullName evidence="10">Pycsar system effector family protein</fullName>
    </submittedName>
</protein>
<evidence type="ECO:0000256" key="7">
    <source>
        <dbReference type="ARBA" id="ARBA00023136"/>
    </source>
</evidence>
<evidence type="ECO:0000256" key="8">
    <source>
        <dbReference type="SAM" id="Phobius"/>
    </source>
</evidence>
<evidence type="ECO:0000259" key="9">
    <source>
        <dbReference type="Pfam" id="PF18967"/>
    </source>
</evidence>
<keyword evidence="2" id="KW-1003">Cell membrane</keyword>
<keyword evidence="11" id="KW-1185">Reference proteome</keyword>
<dbReference type="RefSeq" id="WP_387418271.1">
    <property type="nucleotide sequence ID" value="NZ_JBIASD010000067.1"/>
</dbReference>
<feature type="transmembrane region" description="Helical" evidence="8">
    <location>
        <begin position="61"/>
        <end position="83"/>
    </location>
</feature>
<gene>
    <name evidence="10" type="ORF">ACFYXI_41980</name>
</gene>
<evidence type="ECO:0000256" key="1">
    <source>
        <dbReference type="ARBA" id="ARBA00004236"/>
    </source>
</evidence>
<dbReference type="EMBL" id="JBIASD010000067">
    <property type="protein sequence ID" value="MFF3672112.1"/>
    <property type="molecule type" value="Genomic_DNA"/>
</dbReference>
<proteinExistence type="predicted"/>
<sequence length="106" mass="11078">MGSHSLPALPRIGGGFITDAEADVEQLLAELQTTDATAAAATDVIRMARITRTKYRGIRTAVDLMFVALIVAATTLPFAGMAVTQPIEAARHGEGCGPYGSHPSHC</sequence>
<reference evidence="10 11" key="1">
    <citation type="submission" date="2024-10" db="EMBL/GenBank/DDBJ databases">
        <title>The Natural Products Discovery Center: Release of the First 8490 Sequenced Strains for Exploring Actinobacteria Biosynthetic Diversity.</title>
        <authorList>
            <person name="Kalkreuter E."/>
            <person name="Kautsar S.A."/>
            <person name="Yang D."/>
            <person name="Bader C.D."/>
            <person name="Teijaro C.N."/>
            <person name="Fluegel L."/>
            <person name="Davis C.M."/>
            <person name="Simpson J.R."/>
            <person name="Lauterbach L."/>
            <person name="Steele A.D."/>
            <person name="Gui C."/>
            <person name="Meng S."/>
            <person name="Li G."/>
            <person name="Viehrig K."/>
            <person name="Ye F."/>
            <person name="Su P."/>
            <person name="Kiefer A.F."/>
            <person name="Nichols A."/>
            <person name="Cepeda A.J."/>
            <person name="Yan W."/>
            <person name="Fan B."/>
            <person name="Jiang Y."/>
            <person name="Adhikari A."/>
            <person name="Zheng C.-J."/>
            <person name="Schuster L."/>
            <person name="Cowan T.M."/>
            <person name="Smanski M.J."/>
            <person name="Chevrette M.G."/>
            <person name="De Carvalho L.P.S."/>
            <person name="Shen B."/>
        </authorList>
    </citation>
    <scope>NUCLEOTIDE SEQUENCE [LARGE SCALE GENOMIC DNA]</scope>
    <source>
        <strain evidence="10 11">NPDC002173</strain>
    </source>
</reference>
<keyword evidence="7 8" id="KW-0472">Membrane</keyword>
<keyword evidence="4" id="KW-0547">Nucleotide-binding</keyword>